<keyword evidence="2" id="KW-0540">Nuclease</keyword>
<evidence type="ECO:0000313" key="2">
    <source>
        <dbReference type="EMBL" id="WNZ48190.1"/>
    </source>
</evidence>
<sequence>MAINDFTRQSVRRRAKFLCEYCHSLERTSATPFTIDHLIPQSLGGSDEINNLAYACQRCNFYRYNFTTGIDPDTNQEVPLFNPRTQDWEKHFIWTADGLRILGVTPIGRATCKRLDLNDDDHNQGFIQNSRQSWVEVGWHPPQGDPKLLS</sequence>
<dbReference type="GO" id="GO:0008270">
    <property type="term" value="F:zinc ion binding"/>
    <property type="evidence" value="ECO:0007669"/>
    <property type="project" value="InterPro"/>
</dbReference>
<gene>
    <name evidence="2" type="ORF">Q2T42_10140</name>
</gene>
<dbReference type="EC" id="3.1.-.-" evidence="2"/>
<dbReference type="AlphaFoldDB" id="A0AA97AWC6"/>
<protein>
    <submittedName>
        <fullName evidence="2">HNH endonuclease signature motif containing protein</fullName>
        <ecNumber evidence="2">3.1.-.-</ecNumber>
    </submittedName>
</protein>
<dbReference type="InterPro" id="IPR003615">
    <property type="entry name" value="HNH_nuc"/>
</dbReference>
<dbReference type="SMART" id="SM00507">
    <property type="entry name" value="HNHc"/>
    <property type="match status" value="1"/>
</dbReference>
<dbReference type="Pfam" id="PF01844">
    <property type="entry name" value="HNH"/>
    <property type="match status" value="1"/>
</dbReference>
<dbReference type="CDD" id="cd00085">
    <property type="entry name" value="HNHc"/>
    <property type="match status" value="1"/>
</dbReference>
<evidence type="ECO:0000259" key="1">
    <source>
        <dbReference type="SMART" id="SM00507"/>
    </source>
</evidence>
<organism evidence="2">
    <name type="scientific">Leptolyngbya boryana CZ1</name>
    <dbReference type="NCBI Taxonomy" id="3060204"/>
    <lineage>
        <taxon>Bacteria</taxon>
        <taxon>Bacillati</taxon>
        <taxon>Cyanobacteriota</taxon>
        <taxon>Cyanophyceae</taxon>
        <taxon>Leptolyngbyales</taxon>
        <taxon>Leptolyngbyaceae</taxon>
        <taxon>Leptolyngbya group</taxon>
        <taxon>Leptolyngbya</taxon>
    </lineage>
</organism>
<dbReference type="GO" id="GO:0004519">
    <property type="term" value="F:endonuclease activity"/>
    <property type="evidence" value="ECO:0007669"/>
    <property type="project" value="UniProtKB-KW"/>
</dbReference>
<dbReference type="InterPro" id="IPR002711">
    <property type="entry name" value="HNH"/>
</dbReference>
<dbReference type="GO" id="GO:0003676">
    <property type="term" value="F:nucleic acid binding"/>
    <property type="evidence" value="ECO:0007669"/>
    <property type="project" value="InterPro"/>
</dbReference>
<dbReference type="EMBL" id="CP130144">
    <property type="protein sequence ID" value="WNZ48190.1"/>
    <property type="molecule type" value="Genomic_DNA"/>
</dbReference>
<dbReference type="PANTHER" id="PTHR33877">
    <property type="entry name" value="SLL1193 PROTEIN"/>
    <property type="match status" value="1"/>
</dbReference>
<accession>A0AA97AWC6</accession>
<keyword evidence="2" id="KW-0378">Hydrolase</keyword>
<dbReference type="PANTHER" id="PTHR33877:SF1">
    <property type="entry name" value="TYPE IV METHYL-DIRECTED RESTRICTION ENZYME ECOKMCRA"/>
    <property type="match status" value="1"/>
</dbReference>
<feature type="domain" description="HNH nuclease" evidence="1">
    <location>
        <begin position="6"/>
        <end position="61"/>
    </location>
</feature>
<name>A0AA97AWC6_LEPBY</name>
<dbReference type="GO" id="GO:0016787">
    <property type="term" value="F:hydrolase activity"/>
    <property type="evidence" value="ECO:0007669"/>
    <property type="project" value="UniProtKB-KW"/>
</dbReference>
<reference evidence="2" key="2">
    <citation type="submission" date="2023-07" db="EMBL/GenBank/DDBJ databases">
        <authorList>
            <person name="Bai X.-H."/>
            <person name="Wang H.-H."/>
            <person name="Wang J."/>
            <person name="Ma M.-Y."/>
            <person name="Hu H.-H."/>
            <person name="Song Z.-L."/>
            <person name="Ma H.-G."/>
            <person name="Fan Y."/>
            <person name="Du C.-Y."/>
            <person name="Xu J.-C."/>
        </authorList>
    </citation>
    <scope>NUCLEOTIDE SEQUENCE</scope>
    <source>
        <strain evidence="2">CZ1</strain>
    </source>
</reference>
<proteinExistence type="predicted"/>
<dbReference type="RefSeq" id="WP_316428562.1">
    <property type="nucleotide sequence ID" value="NZ_CP130144.1"/>
</dbReference>
<dbReference type="Gene3D" id="1.10.30.50">
    <property type="match status" value="1"/>
</dbReference>
<keyword evidence="2" id="KW-0255">Endonuclease</keyword>
<dbReference type="InterPro" id="IPR052892">
    <property type="entry name" value="NA-targeting_endonuclease"/>
</dbReference>
<reference evidence="2" key="1">
    <citation type="journal article" date="2023" name="Plants (Basel)">
        <title>Genomic Analysis of Leptolyngbya boryana CZ1 Reveals Efficient Carbon Fixation Modules.</title>
        <authorList>
            <person name="Bai X."/>
            <person name="Wang H."/>
            <person name="Cheng W."/>
            <person name="Wang J."/>
            <person name="Ma M."/>
            <person name="Hu H."/>
            <person name="Song Z."/>
            <person name="Ma H."/>
            <person name="Fan Y."/>
            <person name="Du C."/>
            <person name="Xu J."/>
        </authorList>
    </citation>
    <scope>NUCLEOTIDE SEQUENCE</scope>
    <source>
        <strain evidence="2">CZ1</strain>
    </source>
</reference>